<dbReference type="SMART" id="SM00382">
    <property type="entry name" value="AAA"/>
    <property type="match status" value="2"/>
</dbReference>
<gene>
    <name evidence="6" type="ordered locus">Zmob_0002</name>
</gene>
<organism evidence="6 7">
    <name type="scientific">Zymomonas mobilis subsp. mobilis (strain ATCC 10988 / DSM 424 / LMG 404 / NCIMB 8938 / NRRL B-806 / ZM1)</name>
    <dbReference type="NCBI Taxonomy" id="555217"/>
    <lineage>
        <taxon>Bacteria</taxon>
        <taxon>Pseudomonadati</taxon>
        <taxon>Pseudomonadota</taxon>
        <taxon>Alphaproteobacteria</taxon>
        <taxon>Sphingomonadales</taxon>
        <taxon>Zymomonadaceae</taxon>
        <taxon>Zymomonas</taxon>
    </lineage>
</organism>
<dbReference type="RefSeq" id="WP_014500276.1">
    <property type="nucleotide sequence ID" value="NC_017262.1"/>
</dbReference>
<keyword evidence="2" id="KW-0547">Nucleotide-binding</keyword>
<feature type="domain" description="ABC transporter" evidence="5">
    <location>
        <begin position="311"/>
        <end position="525"/>
    </location>
</feature>
<reference evidence="6 7" key="1">
    <citation type="journal article" date="2011" name="J. Bacteriol.">
        <title>Genome sequence of the ethanol-producing Zymomonas mobilis subsp. mobilis lectotype strain ATCC 10988.</title>
        <authorList>
            <person name="Pappas K.M."/>
            <person name="Kouvelis V.N."/>
            <person name="Saunders E."/>
            <person name="Brettin T.S."/>
            <person name="Bruce D."/>
            <person name="Detter C."/>
            <person name="Balakireva M."/>
            <person name="Han C.S."/>
            <person name="Savvakis G."/>
            <person name="Kyrpides N.C."/>
            <person name="Typas M.A."/>
        </authorList>
    </citation>
    <scope>NUCLEOTIDE SEQUENCE [LARGE SCALE GENOMIC DNA]</scope>
    <source>
        <strain evidence="7">ATCC 10988 / DSM 424 / CCUG 17860 / LMG 404 / NCIMB 8938 / NRRL B-806 / ZM1</strain>
    </source>
</reference>
<evidence type="ECO:0000256" key="3">
    <source>
        <dbReference type="ARBA" id="ARBA00022840"/>
    </source>
</evidence>
<dbReference type="InterPro" id="IPR032781">
    <property type="entry name" value="ABC_tran_Xtn"/>
</dbReference>
<protein>
    <submittedName>
        <fullName evidence="6">ABC transporter related protein</fullName>
    </submittedName>
</protein>
<dbReference type="Pfam" id="PF12848">
    <property type="entry name" value="ABC_tran_Xtn"/>
    <property type="match status" value="1"/>
</dbReference>
<feature type="domain" description="ABC transporter" evidence="5">
    <location>
        <begin position="2"/>
        <end position="243"/>
    </location>
</feature>
<dbReference type="InterPro" id="IPR017871">
    <property type="entry name" value="ABC_transporter-like_CS"/>
</dbReference>
<evidence type="ECO:0000256" key="2">
    <source>
        <dbReference type="ARBA" id="ARBA00022741"/>
    </source>
</evidence>
<feature type="compositionally biased region" description="Basic and acidic residues" evidence="4">
    <location>
        <begin position="532"/>
        <end position="552"/>
    </location>
</feature>
<dbReference type="PROSITE" id="PS00211">
    <property type="entry name" value="ABC_TRANSPORTER_1"/>
    <property type="match status" value="2"/>
</dbReference>
<dbReference type="PANTHER" id="PTHR19211:SF14">
    <property type="entry name" value="ATP-BINDING CASSETTE SUB-FAMILY F MEMBER 1"/>
    <property type="match status" value="1"/>
</dbReference>
<accession>A0A0H3G429</accession>
<dbReference type="CDD" id="cd03221">
    <property type="entry name" value="ABCF_EF-3"/>
    <property type="match status" value="2"/>
</dbReference>
<dbReference type="SUPFAM" id="SSF52540">
    <property type="entry name" value="P-loop containing nucleoside triphosphate hydrolases"/>
    <property type="match status" value="2"/>
</dbReference>
<evidence type="ECO:0000313" key="7">
    <source>
        <dbReference type="Proteomes" id="UP000001494"/>
    </source>
</evidence>
<dbReference type="Gene3D" id="3.40.50.300">
    <property type="entry name" value="P-loop containing nucleotide triphosphate hydrolases"/>
    <property type="match status" value="2"/>
</dbReference>
<keyword evidence="1" id="KW-0677">Repeat</keyword>
<dbReference type="Pfam" id="PF00005">
    <property type="entry name" value="ABC_tran"/>
    <property type="match status" value="2"/>
</dbReference>
<dbReference type="OrthoDB" id="9808609at2"/>
<evidence type="ECO:0000313" key="6">
    <source>
        <dbReference type="EMBL" id="AEH61859.1"/>
    </source>
</evidence>
<dbReference type="EMBL" id="CP002850">
    <property type="protein sequence ID" value="AEH61859.1"/>
    <property type="molecule type" value="Genomic_DNA"/>
</dbReference>
<evidence type="ECO:0000256" key="4">
    <source>
        <dbReference type="SAM" id="MobiDB-lite"/>
    </source>
</evidence>
<feature type="region of interest" description="Disordered" evidence="4">
    <location>
        <begin position="521"/>
        <end position="552"/>
    </location>
</feature>
<name>A0A0H3G429_ZYMMA</name>
<evidence type="ECO:0000259" key="5">
    <source>
        <dbReference type="PROSITE" id="PS50893"/>
    </source>
</evidence>
<evidence type="ECO:0000256" key="1">
    <source>
        <dbReference type="ARBA" id="ARBA00022737"/>
    </source>
</evidence>
<dbReference type="PANTHER" id="PTHR19211">
    <property type="entry name" value="ATP-BINDING TRANSPORT PROTEIN-RELATED"/>
    <property type="match status" value="1"/>
</dbReference>
<dbReference type="KEGG" id="zmm:Zmob_0002"/>
<dbReference type="Proteomes" id="UP000001494">
    <property type="component" value="Chromosome"/>
</dbReference>
<dbReference type="GO" id="GO:0016887">
    <property type="term" value="F:ATP hydrolysis activity"/>
    <property type="evidence" value="ECO:0007669"/>
    <property type="project" value="InterPro"/>
</dbReference>
<proteinExistence type="predicted"/>
<dbReference type="InterPro" id="IPR003593">
    <property type="entry name" value="AAA+_ATPase"/>
</dbReference>
<keyword evidence="3" id="KW-0067">ATP-binding</keyword>
<dbReference type="GO" id="GO:0005524">
    <property type="term" value="F:ATP binding"/>
    <property type="evidence" value="ECO:0007669"/>
    <property type="project" value="UniProtKB-KW"/>
</dbReference>
<dbReference type="InterPro" id="IPR050611">
    <property type="entry name" value="ABCF"/>
</dbReference>
<sequence length="621" mass="68702">MLSFSAITVRLGGQLILDQATASLPPGSHVGLIGRNGAGKSTLMKVVAGLLEADSGELSMPRGTRIGYIAQEAPEGSATPYETVLAADEERSRLMEASETESDLEKLAEIHERLNTIDAYTAPARAARILAGLGFDETMQHQPLSAFSGGWRMRVALGALLFSAPDLLLLDEPSNHLDLEAVLWLENFLRGYRGTLLLISHERDFLNKVADHILHLQQGKLTLYPGGYDAFERQRAERLSQLESARNRQLAEREKLQSFVNRWRTKAHSARQAQSRMKALERMEPIAAAVEDPSLSFSFPSPDDNLKPPLITLDQAAVGYDDKPILTKLNLRIDPDDRIAFIGRNGNGKTTLAKLIVGQLPTVDGQMVTSSKIKVGYFTQYQVEELDVDDSPLDHMTRLMPGASTTAVRSQLGRFGFSGDKATQKVGSMSGGERARLALALITRDAPHLLILDEPTNHLDVDVRQALIEALADYQGAVIIVSHDRHMLELTADRLILVDNGKATDFDGDLNDYTNFILGKSDKPTSDAPVKAQDKKADKRARAEKRQQNKALRDEIKKLEGEISKLTSRRSEIDQALFDPDQASPKDKKLTVTQLMKSRADIEDEINKKEAIWLEKSEMLE</sequence>
<dbReference type="InterPro" id="IPR003439">
    <property type="entry name" value="ABC_transporter-like_ATP-bd"/>
</dbReference>
<dbReference type="AlphaFoldDB" id="A0A0H3G429"/>
<dbReference type="HOGENOM" id="CLU_000604_36_0_5"/>
<dbReference type="InterPro" id="IPR027417">
    <property type="entry name" value="P-loop_NTPase"/>
</dbReference>
<dbReference type="eggNOG" id="COG0488">
    <property type="taxonomic scope" value="Bacteria"/>
</dbReference>
<dbReference type="PROSITE" id="PS50893">
    <property type="entry name" value="ABC_TRANSPORTER_2"/>
    <property type="match status" value="2"/>
</dbReference>
<dbReference type="FunFam" id="3.40.50.300:FF:000011">
    <property type="entry name" value="Putative ABC transporter ATP-binding component"/>
    <property type="match status" value="1"/>
</dbReference>